<evidence type="ECO:0000313" key="8">
    <source>
        <dbReference type="EMBL" id="KAH3778392.1"/>
    </source>
</evidence>
<evidence type="ECO:0000313" key="9">
    <source>
        <dbReference type="Proteomes" id="UP000828390"/>
    </source>
</evidence>
<proteinExistence type="predicted"/>
<dbReference type="SMART" id="SM00577">
    <property type="entry name" value="CPDc"/>
    <property type="match status" value="1"/>
</dbReference>
<dbReference type="Proteomes" id="UP000828390">
    <property type="component" value="Unassembled WGS sequence"/>
</dbReference>
<reference evidence="8" key="2">
    <citation type="submission" date="2020-11" db="EMBL/GenBank/DDBJ databases">
        <authorList>
            <person name="McCartney M.A."/>
            <person name="Auch B."/>
            <person name="Kono T."/>
            <person name="Mallez S."/>
            <person name="Becker A."/>
            <person name="Gohl D.M."/>
            <person name="Silverstein K.A.T."/>
            <person name="Koren S."/>
            <person name="Bechman K.B."/>
            <person name="Herman A."/>
            <person name="Abrahante J.E."/>
            <person name="Garbe J."/>
        </authorList>
    </citation>
    <scope>NUCLEOTIDE SEQUENCE</scope>
    <source>
        <strain evidence="8">Duluth1</strain>
        <tissue evidence="8">Whole animal</tissue>
    </source>
</reference>
<comment type="subcellular location">
    <subcellularLocation>
        <location evidence="1">Nucleus</location>
    </subcellularLocation>
</comment>
<dbReference type="InterPro" id="IPR036412">
    <property type="entry name" value="HAD-like_sf"/>
</dbReference>
<dbReference type="AlphaFoldDB" id="A0A9D4EDL0"/>
<keyword evidence="9" id="KW-1185">Reference proteome</keyword>
<dbReference type="SUPFAM" id="SSF56784">
    <property type="entry name" value="HAD-like"/>
    <property type="match status" value="1"/>
</dbReference>
<dbReference type="EMBL" id="JAIWYP010000009">
    <property type="protein sequence ID" value="KAH3778392.1"/>
    <property type="molecule type" value="Genomic_DNA"/>
</dbReference>
<comment type="catalytic activity">
    <reaction evidence="5">
        <text>O-phospho-L-seryl-[protein] + H2O = L-seryl-[protein] + phosphate</text>
        <dbReference type="Rhea" id="RHEA:20629"/>
        <dbReference type="Rhea" id="RHEA-COMP:9863"/>
        <dbReference type="Rhea" id="RHEA-COMP:11604"/>
        <dbReference type="ChEBI" id="CHEBI:15377"/>
        <dbReference type="ChEBI" id="CHEBI:29999"/>
        <dbReference type="ChEBI" id="CHEBI:43474"/>
        <dbReference type="ChEBI" id="CHEBI:83421"/>
        <dbReference type="EC" id="3.1.3.16"/>
    </reaction>
</comment>
<accession>A0A9D4EDL0</accession>
<dbReference type="PANTHER" id="PTHR23081">
    <property type="entry name" value="RNA POLYMERASE II CTD PHOSPHATASE"/>
    <property type="match status" value="1"/>
</dbReference>
<evidence type="ECO:0000256" key="5">
    <source>
        <dbReference type="ARBA" id="ARBA00047761"/>
    </source>
</evidence>
<evidence type="ECO:0000256" key="3">
    <source>
        <dbReference type="ARBA" id="ARBA00022801"/>
    </source>
</evidence>
<reference evidence="8" key="1">
    <citation type="journal article" date="2019" name="bioRxiv">
        <title>The Genome of the Zebra Mussel, Dreissena polymorpha: A Resource for Invasive Species Research.</title>
        <authorList>
            <person name="McCartney M.A."/>
            <person name="Auch B."/>
            <person name="Kono T."/>
            <person name="Mallez S."/>
            <person name="Zhang Y."/>
            <person name="Obille A."/>
            <person name="Becker A."/>
            <person name="Abrahante J.E."/>
            <person name="Garbe J."/>
            <person name="Badalamenti J.P."/>
            <person name="Herman A."/>
            <person name="Mangelson H."/>
            <person name="Liachko I."/>
            <person name="Sullivan S."/>
            <person name="Sone E.D."/>
            <person name="Koren S."/>
            <person name="Silverstein K.A.T."/>
            <person name="Beckman K.B."/>
            <person name="Gohl D.M."/>
        </authorList>
    </citation>
    <scope>NUCLEOTIDE SEQUENCE</scope>
    <source>
        <strain evidence="8">Duluth1</strain>
        <tissue evidence="8">Whole animal</tissue>
    </source>
</reference>
<dbReference type="InterPro" id="IPR039189">
    <property type="entry name" value="Fcp1"/>
</dbReference>
<comment type="caution">
    <text evidence="8">The sequence shown here is derived from an EMBL/GenBank/DDBJ whole genome shotgun (WGS) entry which is preliminary data.</text>
</comment>
<evidence type="ECO:0000256" key="4">
    <source>
        <dbReference type="ARBA" id="ARBA00023242"/>
    </source>
</evidence>
<dbReference type="InterPro" id="IPR004274">
    <property type="entry name" value="FCP1_dom"/>
</dbReference>
<protein>
    <recommendedName>
        <fullName evidence="2">protein-serine/threonine phosphatase</fullName>
        <ecNumber evidence="2">3.1.3.16</ecNumber>
    </recommendedName>
</protein>
<dbReference type="CDD" id="cd07521">
    <property type="entry name" value="HAD_FCP1-like"/>
    <property type="match status" value="1"/>
</dbReference>
<keyword evidence="4" id="KW-0539">Nucleus</keyword>
<name>A0A9D4EDL0_DREPO</name>
<keyword evidence="3" id="KW-0378">Hydrolase</keyword>
<dbReference type="GO" id="GO:0005634">
    <property type="term" value="C:nucleus"/>
    <property type="evidence" value="ECO:0007669"/>
    <property type="project" value="UniProtKB-SubCell"/>
</dbReference>
<evidence type="ECO:0000256" key="6">
    <source>
        <dbReference type="ARBA" id="ARBA00048336"/>
    </source>
</evidence>
<evidence type="ECO:0000256" key="2">
    <source>
        <dbReference type="ARBA" id="ARBA00013081"/>
    </source>
</evidence>
<dbReference type="Pfam" id="PF03031">
    <property type="entry name" value="NIF"/>
    <property type="match status" value="1"/>
</dbReference>
<dbReference type="Gene3D" id="3.40.50.1000">
    <property type="entry name" value="HAD superfamily/HAD-like"/>
    <property type="match status" value="1"/>
</dbReference>
<sequence length="71" mass="8427">MLWYHTRLRPGTKEFLERISKLYELHICTFGVRLYAHTIATILDPKLKLFSHRILSRDECFSPHAKTANLK</sequence>
<evidence type="ECO:0000259" key="7">
    <source>
        <dbReference type="PROSITE" id="PS50969"/>
    </source>
</evidence>
<feature type="domain" description="FCP1 homology" evidence="7">
    <location>
        <begin position="1"/>
        <end position="71"/>
    </location>
</feature>
<dbReference type="GO" id="GO:0008420">
    <property type="term" value="F:RNA polymerase II CTD heptapeptide repeat phosphatase activity"/>
    <property type="evidence" value="ECO:0007669"/>
    <property type="project" value="InterPro"/>
</dbReference>
<dbReference type="PANTHER" id="PTHR23081:SF36">
    <property type="entry name" value="RNA POLYMERASE II SUBUNIT A C-TERMINAL DOMAIN PHOSPHATASE"/>
    <property type="match status" value="1"/>
</dbReference>
<dbReference type="InterPro" id="IPR023214">
    <property type="entry name" value="HAD_sf"/>
</dbReference>
<gene>
    <name evidence="8" type="ORF">DPMN_179849</name>
</gene>
<dbReference type="EC" id="3.1.3.16" evidence="2"/>
<organism evidence="8 9">
    <name type="scientific">Dreissena polymorpha</name>
    <name type="common">Zebra mussel</name>
    <name type="synonym">Mytilus polymorpha</name>
    <dbReference type="NCBI Taxonomy" id="45954"/>
    <lineage>
        <taxon>Eukaryota</taxon>
        <taxon>Metazoa</taxon>
        <taxon>Spiralia</taxon>
        <taxon>Lophotrochozoa</taxon>
        <taxon>Mollusca</taxon>
        <taxon>Bivalvia</taxon>
        <taxon>Autobranchia</taxon>
        <taxon>Heteroconchia</taxon>
        <taxon>Euheterodonta</taxon>
        <taxon>Imparidentia</taxon>
        <taxon>Neoheterodontei</taxon>
        <taxon>Myida</taxon>
        <taxon>Dreissenoidea</taxon>
        <taxon>Dreissenidae</taxon>
        <taxon>Dreissena</taxon>
    </lineage>
</organism>
<evidence type="ECO:0000256" key="1">
    <source>
        <dbReference type="ARBA" id="ARBA00004123"/>
    </source>
</evidence>
<dbReference type="PROSITE" id="PS50969">
    <property type="entry name" value="FCP1"/>
    <property type="match status" value="1"/>
</dbReference>
<comment type="catalytic activity">
    <reaction evidence="6">
        <text>O-phospho-L-threonyl-[protein] + H2O = L-threonyl-[protein] + phosphate</text>
        <dbReference type="Rhea" id="RHEA:47004"/>
        <dbReference type="Rhea" id="RHEA-COMP:11060"/>
        <dbReference type="Rhea" id="RHEA-COMP:11605"/>
        <dbReference type="ChEBI" id="CHEBI:15377"/>
        <dbReference type="ChEBI" id="CHEBI:30013"/>
        <dbReference type="ChEBI" id="CHEBI:43474"/>
        <dbReference type="ChEBI" id="CHEBI:61977"/>
        <dbReference type="EC" id="3.1.3.16"/>
    </reaction>
</comment>